<dbReference type="OrthoDB" id="2107880at2759"/>
<dbReference type="PANTHER" id="PTHR28250">
    <property type="entry name" value="CYTOCHROME B PRE-MRNA-PROCESSING PROTEIN 6"/>
    <property type="match status" value="1"/>
</dbReference>
<evidence type="ECO:0008006" key="3">
    <source>
        <dbReference type="Google" id="ProtNLM"/>
    </source>
</evidence>
<dbReference type="EMBL" id="PJQM01003259">
    <property type="protein sequence ID" value="RCH89852.1"/>
    <property type="molecule type" value="Genomic_DNA"/>
</dbReference>
<dbReference type="GO" id="GO:0034551">
    <property type="term" value="P:mitochondrial respiratory chain complex III assembly"/>
    <property type="evidence" value="ECO:0007669"/>
    <property type="project" value="TreeGrafter"/>
</dbReference>
<dbReference type="Proteomes" id="UP000253551">
    <property type="component" value="Unassembled WGS sequence"/>
</dbReference>
<reference evidence="1 2" key="1">
    <citation type="journal article" date="2018" name="G3 (Bethesda)">
        <title>Phylogenetic and Phylogenomic Definition of Rhizopus Species.</title>
        <authorList>
            <person name="Gryganskyi A.P."/>
            <person name="Golan J."/>
            <person name="Dolatabadi S."/>
            <person name="Mondo S."/>
            <person name="Robb S."/>
            <person name="Idnurm A."/>
            <person name="Muszewska A."/>
            <person name="Steczkiewicz K."/>
            <person name="Masonjones S."/>
            <person name="Liao H.L."/>
            <person name="Gajdeczka M.T."/>
            <person name="Anike F."/>
            <person name="Vuek A."/>
            <person name="Anishchenko I.M."/>
            <person name="Voigt K."/>
            <person name="de Hoog G.S."/>
            <person name="Smith M.E."/>
            <person name="Heitman J."/>
            <person name="Vilgalys R."/>
            <person name="Stajich J.E."/>
        </authorList>
    </citation>
    <scope>NUCLEOTIDE SEQUENCE [LARGE SCALE GENOMIC DNA]</scope>
    <source>
        <strain evidence="1 2">LSU 92-RS-03</strain>
    </source>
</reference>
<dbReference type="AlphaFoldDB" id="A0A367JIQ9"/>
<dbReference type="GO" id="GO:0043022">
    <property type="term" value="F:ribosome binding"/>
    <property type="evidence" value="ECO:0007669"/>
    <property type="project" value="InterPro"/>
</dbReference>
<name>A0A367JIQ9_RHIST</name>
<gene>
    <name evidence="1" type="ORF">CU098_008544</name>
</gene>
<evidence type="ECO:0000313" key="1">
    <source>
        <dbReference type="EMBL" id="RCH89852.1"/>
    </source>
</evidence>
<comment type="caution">
    <text evidence="1">The sequence shown here is derived from an EMBL/GenBank/DDBJ whole genome shotgun (WGS) entry which is preliminary data.</text>
</comment>
<dbReference type="InterPro" id="IPR037653">
    <property type="entry name" value="Cbp6"/>
</dbReference>
<organism evidence="1 2">
    <name type="scientific">Rhizopus stolonifer</name>
    <name type="common">Rhizopus nigricans</name>
    <dbReference type="NCBI Taxonomy" id="4846"/>
    <lineage>
        <taxon>Eukaryota</taxon>
        <taxon>Fungi</taxon>
        <taxon>Fungi incertae sedis</taxon>
        <taxon>Mucoromycota</taxon>
        <taxon>Mucoromycotina</taxon>
        <taxon>Mucoromycetes</taxon>
        <taxon>Mucorales</taxon>
        <taxon>Mucorineae</taxon>
        <taxon>Rhizopodaceae</taxon>
        <taxon>Rhizopus</taxon>
    </lineage>
</organism>
<dbReference type="Pfam" id="PF20180">
    <property type="entry name" value="UQCC2_CBP6"/>
    <property type="match status" value="1"/>
</dbReference>
<dbReference type="GO" id="GO:0061671">
    <property type="term" value="C:Cbp3p-Cbp6 complex"/>
    <property type="evidence" value="ECO:0007669"/>
    <property type="project" value="InterPro"/>
</dbReference>
<keyword evidence="2" id="KW-1185">Reference proteome</keyword>
<protein>
    <recommendedName>
        <fullName evidence="3">Mitochondrial nucleoid factor 1</fullName>
    </recommendedName>
</protein>
<dbReference type="PANTHER" id="PTHR28250:SF1">
    <property type="entry name" value="CYTOCHROME B PRE-MRNA-PROCESSING PROTEIN 6"/>
    <property type="match status" value="1"/>
</dbReference>
<accession>A0A367JIQ9</accession>
<proteinExistence type="predicted"/>
<sequence>MSTPTRQEVLSLYRSYLRIVKEWPEDKIRPSRGMKQLLDKKVKDQFRLQHTIDYSKTQQEMKALDYLLDNKFQEKYPISEKILMPATNPNYYSKLISSLEAQHNDKKSLWQKLFSK</sequence>
<evidence type="ECO:0000313" key="2">
    <source>
        <dbReference type="Proteomes" id="UP000253551"/>
    </source>
</evidence>